<keyword evidence="2" id="KW-1185">Reference proteome</keyword>
<sequence>MLSSQPLDPLEKVWERLNFDMLPRNDKVRGPISAFGECAGEAVSLQSNLKAKTLKQYEVGPGSKDSSSNLTLFLEQQMDWAFDFGMSFSEEQEQEVQFRDWLKAQEASNIMAQPSRFIL</sequence>
<proteinExistence type="predicted"/>
<dbReference type="Proteomes" id="UP000607653">
    <property type="component" value="Unassembled WGS sequence"/>
</dbReference>
<comment type="caution">
    <text evidence="1">The sequence shown here is derived from an EMBL/GenBank/DDBJ whole genome shotgun (WGS) entry which is preliminary data.</text>
</comment>
<evidence type="ECO:0000313" key="1">
    <source>
        <dbReference type="EMBL" id="DAD45970.1"/>
    </source>
</evidence>
<evidence type="ECO:0000313" key="2">
    <source>
        <dbReference type="Proteomes" id="UP000607653"/>
    </source>
</evidence>
<accession>A0A822ZNC8</accession>
<organism evidence="1 2">
    <name type="scientific">Nelumbo nucifera</name>
    <name type="common">Sacred lotus</name>
    <dbReference type="NCBI Taxonomy" id="4432"/>
    <lineage>
        <taxon>Eukaryota</taxon>
        <taxon>Viridiplantae</taxon>
        <taxon>Streptophyta</taxon>
        <taxon>Embryophyta</taxon>
        <taxon>Tracheophyta</taxon>
        <taxon>Spermatophyta</taxon>
        <taxon>Magnoliopsida</taxon>
        <taxon>Proteales</taxon>
        <taxon>Nelumbonaceae</taxon>
        <taxon>Nelumbo</taxon>
    </lineage>
</organism>
<reference evidence="1 2" key="1">
    <citation type="journal article" date="2020" name="Mol. Biol. Evol.">
        <title>Distinct Expression and Methylation Patterns for Genes with Different Fates following a Single Whole-Genome Duplication in Flowering Plants.</title>
        <authorList>
            <person name="Shi T."/>
            <person name="Rahmani R.S."/>
            <person name="Gugger P.F."/>
            <person name="Wang M."/>
            <person name="Li H."/>
            <person name="Zhang Y."/>
            <person name="Li Z."/>
            <person name="Wang Q."/>
            <person name="Van de Peer Y."/>
            <person name="Marchal K."/>
            <person name="Chen J."/>
        </authorList>
    </citation>
    <scope>NUCLEOTIDE SEQUENCE [LARGE SCALE GENOMIC DNA]</scope>
    <source>
        <tissue evidence="1">Leaf</tissue>
    </source>
</reference>
<name>A0A822ZNC8_NELNU</name>
<gene>
    <name evidence="1" type="ORF">HUJ06_004200</name>
</gene>
<dbReference type="EMBL" id="DUZY01000007">
    <property type="protein sequence ID" value="DAD45970.1"/>
    <property type="molecule type" value="Genomic_DNA"/>
</dbReference>
<protein>
    <submittedName>
        <fullName evidence="1">Uncharacterized protein</fullName>
    </submittedName>
</protein>
<dbReference type="AlphaFoldDB" id="A0A822ZNC8"/>